<dbReference type="Pfam" id="PF01535">
    <property type="entry name" value="PPR"/>
    <property type="match status" value="5"/>
</dbReference>
<feature type="repeat" description="PPR" evidence="2">
    <location>
        <begin position="416"/>
        <end position="446"/>
    </location>
</feature>
<dbReference type="InterPro" id="IPR011990">
    <property type="entry name" value="TPR-like_helical_dom_sf"/>
</dbReference>
<dbReference type="PANTHER" id="PTHR24015:SF548">
    <property type="entry name" value="OS08G0340900 PROTEIN"/>
    <property type="match status" value="1"/>
</dbReference>
<sequence length="780" mass="85825">MCSFAREVQFPSGRGTTPSLQQYESGGIRIRVHAGASPVYHTQLLFLQQSAGWSGTLSTAQWSRTKEQLRSPSGGQKRIVEKLWREFFSDPSQWWDHRSEKANTRYPDFKHKMTHESLWLNGKLNPSWVEAELAALVPGTVQMSLFSWNAMLERYVEAGQYQKVIELFLQMQQEGMVPNRFTFVQVLNACASSQALQEGTCIHSQIIQSGCESDVYVGSSLINMYAKCGSIDDAARAFNNMATHDVVAWSTMILAHAKCGQGQKALTLFQRMQQEGVEPNSVTFVAALNACANIAAIDEGRDIHKQIIQSGYESNLFVGSSLVDMYAKCGSIVDAQRVFNKMTTHDVVSWSAMILGHVKCGQGDKALELFQQMQCEGVKPDHITFVAVLNACASLMALEEGRHVHEDIIQSDFEYHLFVGNSLVDMYAKCGSIEEAWSVFSKMPTRNVVTWNAMILGYVKCGQGHKALELSQQMKSKGVQPDPVTFVGLLNACASVVALEEGRHVHVQIIESGCESDVFVASSLVDMYAKCGSMEDAEKVFNRISTSNVVAWNAMILGHIKCGEAQKALELYAQMQCEGVQSDHVTFVGALNACANLVALEEGRRVHEQVVWSGCESDIFVGSSLVDMYAKCGSIEDAKGVFNRMSAHDVVSWTAMLGGYAMHGHAEEALGHFERMCEEGVDINNFTFVSLLSACSHAGLVDEGLHYFQSMGLVYCTSATVQHYACVVDLLARAGCLEEAEDLIEMMSGEPDAAMWMSLLGACRVHANVEMRDGVGKVSS</sequence>
<gene>
    <name evidence="3" type="ORF">CSSPTR1EN2_LOCUS2311</name>
</gene>
<accession>A0ABP0TDN9</accession>
<feature type="repeat" description="PPR" evidence="2">
    <location>
        <begin position="447"/>
        <end position="481"/>
    </location>
</feature>
<evidence type="ECO:0000256" key="2">
    <source>
        <dbReference type="PROSITE-ProRule" id="PRU00708"/>
    </source>
</evidence>
<feature type="repeat" description="PPR" evidence="2">
    <location>
        <begin position="548"/>
        <end position="582"/>
    </location>
</feature>
<dbReference type="Proteomes" id="UP001497512">
    <property type="component" value="Chromosome 10"/>
</dbReference>
<proteinExistence type="predicted"/>
<dbReference type="InterPro" id="IPR046960">
    <property type="entry name" value="PPR_At4g14850-like_plant"/>
</dbReference>
<evidence type="ECO:0000256" key="1">
    <source>
        <dbReference type="ARBA" id="ARBA00022737"/>
    </source>
</evidence>
<feature type="repeat" description="PPR" evidence="2">
    <location>
        <begin position="245"/>
        <end position="279"/>
    </location>
</feature>
<dbReference type="PROSITE" id="PS51375">
    <property type="entry name" value="PPR"/>
    <property type="match status" value="7"/>
</dbReference>
<keyword evidence="1" id="KW-0677">Repeat</keyword>
<protein>
    <recommendedName>
        <fullName evidence="5">Pentatricopeptide repeat-containing protein</fullName>
    </recommendedName>
</protein>
<evidence type="ECO:0008006" key="5">
    <source>
        <dbReference type="Google" id="ProtNLM"/>
    </source>
</evidence>
<dbReference type="InterPro" id="IPR002885">
    <property type="entry name" value="PPR_rpt"/>
</dbReference>
<dbReference type="PANTHER" id="PTHR24015">
    <property type="entry name" value="OS07G0578800 PROTEIN-RELATED"/>
    <property type="match status" value="1"/>
</dbReference>
<evidence type="ECO:0000313" key="4">
    <source>
        <dbReference type="Proteomes" id="UP001497512"/>
    </source>
</evidence>
<evidence type="ECO:0000313" key="3">
    <source>
        <dbReference type="EMBL" id="CAK9194008.1"/>
    </source>
</evidence>
<feature type="repeat" description="PPR" evidence="2">
    <location>
        <begin position="346"/>
        <end position="380"/>
    </location>
</feature>
<dbReference type="EMBL" id="OZ019902">
    <property type="protein sequence ID" value="CAK9194008.1"/>
    <property type="molecule type" value="Genomic_DNA"/>
</dbReference>
<feature type="repeat" description="PPR" evidence="2">
    <location>
        <begin position="649"/>
        <end position="683"/>
    </location>
</feature>
<dbReference type="NCBIfam" id="TIGR00756">
    <property type="entry name" value="PPR"/>
    <property type="match status" value="8"/>
</dbReference>
<organism evidence="3 4">
    <name type="scientific">Sphagnum troendelagicum</name>
    <dbReference type="NCBI Taxonomy" id="128251"/>
    <lineage>
        <taxon>Eukaryota</taxon>
        <taxon>Viridiplantae</taxon>
        <taxon>Streptophyta</taxon>
        <taxon>Embryophyta</taxon>
        <taxon>Bryophyta</taxon>
        <taxon>Sphagnophytina</taxon>
        <taxon>Sphagnopsida</taxon>
        <taxon>Sphagnales</taxon>
        <taxon>Sphagnaceae</taxon>
        <taxon>Sphagnum</taxon>
    </lineage>
</organism>
<feature type="repeat" description="PPR" evidence="2">
    <location>
        <begin position="144"/>
        <end position="178"/>
    </location>
</feature>
<dbReference type="Pfam" id="PF13041">
    <property type="entry name" value="PPR_2"/>
    <property type="match status" value="6"/>
</dbReference>
<keyword evidence="4" id="KW-1185">Reference proteome</keyword>
<dbReference type="Gene3D" id="1.25.40.10">
    <property type="entry name" value="Tetratricopeptide repeat domain"/>
    <property type="match status" value="5"/>
</dbReference>
<name>A0ABP0TDN9_9BRYO</name>
<reference evidence="3" key="1">
    <citation type="submission" date="2024-02" db="EMBL/GenBank/DDBJ databases">
        <authorList>
            <consortium name="ELIXIR-Norway"/>
            <consortium name="Elixir Norway"/>
        </authorList>
    </citation>
    <scope>NUCLEOTIDE SEQUENCE</scope>
</reference>